<evidence type="ECO:0000313" key="2">
    <source>
        <dbReference type="EMBL" id="SEI13678.1"/>
    </source>
</evidence>
<organism evidence="2 3">
    <name type="scientific">Rheinheimera pacifica</name>
    <dbReference type="NCBI Taxonomy" id="173990"/>
    <lineage>
        <taxon>Bacteria</taxon>
        <taxon>Pseudomonadati</taxon>
        <taxon>Pseudomonadota</taxon>
        <taxon>Gammaproteobacteria</taxon>
        <taxon>Chromatiales</taxon>
        <taxon>Chromatiaceae</taxon>
        <taxon>Rheinheimera</taxon>
    </lineage>
</organism>
<dbReference type="InterPro" id="IPR011944">
    <property type="entry name" value="Steroid_delta5-4_isomerase"/>
</dbReference>
<dbReference type="InterPro" id="IPR032710">
    <property type="entry name" value="NTF2-like_dom_sf"/>
</dbReference>
<reference evidence="3" key="1">
    <citation type="submission" date="2016-10" db="EMBL/GenBank/DDBJ databases">
        <authorList>
            <person name="Varghese N."/>
            <person name="Submissions S."/>
        </authorList>
    </citation>
    <scope>NUCLEOTIDE SEQUENCE [LARGE SCALE GENOMIC DNA]</scope>
    <source>
        <strain evidence="3">DSM 17616</strain>
    </source>
</reference>
<dbReference type="NCBIfam" id="TIGR02246">
    <property type="entry name" value="SgcJ/EcaC family oxidoreductase"/>
    <property type="match status" value="1"/>
</dbReference>
<keyword evidence="3" id="KW-1185">Reference proteome</keyword>
<dbReference type="EMBL" id="FNXF01000031">
    <property type="protein sequence ID" value="SEI13678.1"/>
    <property type="molecule type" value="Genomic_DNA"/>
</dbReference>
<proteinExistence type="predicted"/>
<evidence type="ECO:0000259" key="1">
    <source>
        <dbReference type="Pfam" id="PF14534"/>
    </source>
</evidence>
<dbReference type="AlphaFoldDB" id="A0A1H6NN13"/>
<gene>
    <name evidence="2" type="ORF">SAMN05660691_04116</name>
</gene>
<evidence type="ECO:0000313" key="3">
    <source>
        <dbReference type="Proteomes" id="UP000199371"/>
    </source>
</evidence>
<dbReference type="OrthoDB" id="5768343at2"/>
<dbReference type="Gene3D" id="3.10.450.50">
    <property type="match status" value="1"/>
</dbReference>
<sequence>MSALRFTSASYTGPIRGTKPCNLLQPASIQLGASQLTQQMQHAFFHRDLKLMTSCFAEEAVLVNILGQRLHGRDAICRYINSTFVDWQEDWLSYHLEHMTPLTDNMAVVNVQQNIYRRDDNRLSGVSSSLLWVVGFIVGKWQILACNAV</sequence>
<name>A0A1H6NN13_9GAMM</name>
<accession>A0A1H6NN13</accession>
<dbReference type="RefSeq" id="WP_092797107.1">
    <property type="nucleotide sequence ID" value="NZ_FNXF01000031.1"/>
</dbReference>
<dbReference type="SUPFAM" id="SSF54427">
    <property type="entry name" value="NTF2-like"/>
    <property type="match status" value="1"/>
</dbReference>
<dbReference type="Pfam" id="PF14534">
    <property type="entry name" value="DUF4440"/>
    <property type="match status" value="1"/>
</dbReference>
<dbReference type="InterPro" id="IPR027843">
    <property type="entry name" value="DUF4440"/>
</dbReference>
<dbReference type="Proteomes" id="UP000199371">
    <property type="component" value="Unassembled WGS sequence"/>
</dbReference>
<feature type="domain" description="DUF4440" evidence="1">
    <location>
        <begin position="35"/>
        <end position="143"/>
    </location>
</feature>
<protein>
    <recommendedName>
        <fullName evidence="1">DUF4440 domain-containing protein</fullName>
    </recommendedName>
</protein>